<dbReference type="Gene3D" id="3.10.100.10">
    <property type="entry name" value="Mannose-Binding Protein A, subunit A"/>
    <property type="match status" value="1"/>
</dbReference>
<feature type="domain" description="C-type lectin" evidence="3">
    <location>
        <begin position="26"/>
        <end position="142"/>
    </location>
</feature>
<evidence type="ECO:0000313" key="6">
    <source>
        <dbReference type="RefSeq" id="XP_022333991.1"/>
    </source>
</evidence>
<dbReference type="InterPro" id="IPR016186">
    <property type="entry name" value="C-type_lectin-like/link_sf"/>
</dbReference>
<dbReference type="InterPro" id="IPR018378">
    <property type="entry name" value="C-type_lectin_CS"/>
</dbReference>
<accession>A0A8B8DZI8</accession>
<keyword evidence="2" id="KW-0732">Signal</keyword>
<feature type="chain" id="PRO_5044666371" evidence="2">
    <location>
        <begin position="19"/>
        <end position="152"/>
    </location>
</feature>
<keyword evidence="1" id="KW-1015">Disulfide bond</keyword>
<reference evidence="5 6" key="1">
    <citation type="submission" date="2025-04" db="UniProtKB">
        <authorList>
            <consortium name="RefSeq"/>
        </authorList>
    </citation>
    <scope>IDENTIFICATION</scope>
    <source>
        <tissue evidence="5 6">Whole sample</tissue>
    </source>
</reference>
<dbReference type="SUPFAM" id="SSF56436">
    <property type="entry name" value="C-type lectin-like"/>
    <property type="match status" value="1"/>
</dbReference>
<dbReference type="KEGG" id="cvn:111130753"/>
<dbReference type="RefSeq" id="XP_022333991.1">
    <property type="nucleotide sequence ID" value="XM_022478283.1"/>
</dbReference>
<dbReference type="InterPro" id="IPR050111">
    <property type="entry name" value="C-type_lectin/snaclec_domain"/>
</dbReference>
<dbReference type="GeneID" id="111130753"/>
<dbReference type="InterPro" id="IPR016187">
    <property type="entry name" value="CTDL_fold"/>
</dbReference>
<evidence type="ECO:0000313" key="5">
    <source>
        <dbReference type="RefSeq" id="XP_022333687.1"/>
    </source>
</evidence>
<name>A0A8B8DZI8_CRAVI</name>
<dbReference type="Proteomes" id="UP000694844">
    <property type="component" value="Chromosome 4"/>
</dbReference>
<dbReference type="SMART" id="SM00034">
    <property type="entry name" value="CLECT"/>
    <property type="match status" value="1"/>
</dbReference>
<dbReference type="PROSITE" id="PS51257">
    <property type="entry name" value="PROKAR_LIPOPROTEIN"/>
    <property type="match status" value="1"/>
</dbReference>
<evidence type="ECO:0000259" key="3">
    <source>
        <dbReference type="PROSITE" id="PS50041"/>
    </source>
</evidence>
<dbReference type="PROSITE" id="PS00615">
    <property type="entry name" value="C_TYPE_LECTIN_1"/>
    <property type="match status" value="1"/>
</dbReference>
<dbReference type="PANTHER" id="PTHR22803">
    <property type="entry name" value="MANNOSE, PHOSPHOLIPASE, LECTIN RECEPTOR RELATED"/>
    <property type="match status" value="1"/>
</dbReference>
<organism evidence="4 5">
    <name type="scientific">Crassostrea virginica</name>
    <name type="common">Eastern oyster</name>
    <dbReference type="NCBI Taxonomy" id="6565"/>
    <lineage>
        <taxon>Eukaryota</taxon>
        <taxon>Metazoa</taxon>
        <taxon>Spiralia</taxon>
        <taxon>Lophotrochozoa</taxon>
        <taxon>Mollusca</taxon>
        <taxon>Bivalvia</taxon>
        <taxon>Autobranchia</taxon>
        <taxon>Pteriomorphia</taxon>
        <taxon>Ostreida</taxon>
        <taxon>Ostreoidea</taxon>
        <taxon>Ostreidae</taxon>
        <taxon>Crassostrea</taxon>
    </lineage>
</organism>
<evidence type="ECO:0000256" key="1">
    <source>
        <dbReference type="ARBA" id="ARBA00023157"/>
    </source>
</evidence>
<evidence type="ECO:0000313" key="4">
    <source>
        <dbReference type="Proteomes" id="UP000694844"/>
    </source>
</evidence>
<evidence type="ECO:0000256" key="2">
    <source>
        <dbReference type="SAM" id="SignalP"/>
    </source>
</evidence>
<dbReference type="PROSITE" id="PS50041">
    <property type="entry name" value="C_TYPE_LECTIN_2"/>
    <property type="match status" value="1"/>
</dbReference>
<keyword evidence="4" id="KW-1185">Reference proteome</keyword>
<feature type="signal peptide" evidence="2">
    <location>
        <begin position="1"/>
        <end position="18"/>
    </location>
</feature>
<gene>
    <name evidence="5" type="primary">LOC111130753</name>
    <name evidence="6" type="synonym">LOC111130974</name>
</gene>
<dbReference type="InterPro" id="IPR001304">
    <property type="entry name" value="C-type_lectin-like"/>
</dbReference>
<dbReference type="KEGG" id="cvn:111130974"/>
<dbReference type="AlphaFoldDB" id="A0A8B8DZI8"/>
<proteinExistence type="predicted"/>
<sequence>METKLLIYISCFLSLAVSCPIGWKPYKTSCYHVSTEDESWIDAMKMCQFHGAYLAHITEPGENDFVVSVMQQTHSSSFWIGGSDWTIEGTWVWEPLGVKMNYTNFSPGKPNNYNGENCLSIRNYDHKWDDDDCDEQRRYICERSQSLTNVFG</sequence>
<dbReference type="Pfam" id="PF00059">
    <property type="entry name" value="Lectin_C"/>
    <property type="match status" value="1"/>
</dbReference>
<dbReference type="RefSeq" id="XP_022333687.1">
    <property type="nucleotide sequence ID" value="XM_022477979.1"/>
</dbReference>
<dbReference type="CDD" id="cd00037">
    <property type="entry name" value="CLECT"/>
    <property type="match status" value="1"/>
</dbReference>
<protein>
    <submittedName>
        <fullName evidence="5 6">Perlucin-like protein</fullName>
    </submittedName>
</protein>
<dbReference type="OrthoDB" id="6056968at2759"/>